<gene>
    <name evidence="6" type="ORF">BJL86_2923</name>
</gene>
<keyword evidence="3" id="KW-0274">FAD</keyword>
<evidence type="ECO:0000259" key="5">
    <source>
        <dbReference type="Pfam" id="PF01266"/>
    </source>
</evidence>
<keyword evidence="4" id="KW-0560">Oxidoreductase</keyword>
<dbReference type="Proteomes" id="UP000186104">
    <property type="component" value="Chromosome"/>
</dbReference>
<evidence type="ECO:0000313" key="7">
    <source>
        <dbReference type="Proteomes" id="UP000186104"/>
    </source>
</evidence>
<dbReference type="STRING" id="499555.BJL86_2923"/>
<name>A0A173LP52_9ACTN</name>
<dbReference type="SUPFAM" id="SSF51905">
    <property type="entry name" value="FAD/NAD(P)-binding domain"/>
    <property type="match status" value="1"/>
</dbReference>
<dbReference type="InterPro" id="IPR006076">
    <property type="entry name" value="FAD-dep_OxRdtase"/>
</dbReference>
<evidence type="ECO:0000313" key="6">
    <source>
        <dbReference type="EMBL" id="ANI93683.1"/>
    </source>
</evidence>
<dbReference type="GO" id="GO:0050660">
    <property type="term" value="F:flavin adenine dinucleotide binding"/>
    <property type="evidence" value="ECO:0007669"/>
    <property type="project" value="InterPro"/>
</dbReference>
<proteinExistence type="predicted"/>
<evidence type="ECO:0000256" key="3">
    <source>
        <dbReference type="ARBA" id="ARBA00022827"/>
    </source>
</evidence>
<evidence type="ECO:0000256" key="1">
    <source>
        <dbReference type="ARBA" id="ARBA00001974"/>
    </source>
</evidence>
<evidence type="ECO:0000256" key="2">
    <source>
        <dbReference type="ARBA" id="ARBA00022630"/>
    </source>
</evidence>
<dbReference type="InterPro" id="IPR036188">
    <property type="entry name" value="FAD/NAD-bd_sf"/>
</dbReference>
<dbReference type="AlphaFoldDB" id="A0A173LP52"/>
<dbReference type="EMBL" id="CP015961">
    <property type="protein sequence ID" value="ANI93683.1"/>
    <property type="molecule type" value="Genomic_DNA"/>
</dbReference>
<dbReference type="Gene3D" id="3.50.50.60">
    <property type="entry name" value="FAD/NAD(P)-binding domain"/>
    <property type="match status" value="1"/>
</dbReference>
<comment type="cofactor">
    <cofactor evidence="1">
        <name>FAD</name>
        <dbReference type="ChEBI" id="CHEBI:57692"/>
    </cofactor>
</comment>
<dbReference type="RefSeq" id="WP_197487571.1">
    <property type="nucleotide sequence ID" value="NZ_CP015961.1"/>
</dbReference>
<reference evidence="6 7" key="1">
    <citation type="submission" date="2016-06" db="EMBL/GenBank/DDBJ databases">
        <title>Complete genome sequence of a saline-alkali tolerant type strain Dietzia timorensis ID05-A0528T.</title>
        <authorList>
            <person name="Wu X."/>
        </authorList>
    </citation>
    <scope>NUCLEOTIDE SEQUENCE [LARGE SCALE GENOMIC DNA]</scope>
    <source>
        <strain evidence="6 7">ID05-A0528</strain>
    </source>
</reference>
<keyword evidence="7" id="KW-1185">Reference proteome</keyword>
<dbReference type="KEGG" id="dtm:BJL86_2923"/>
<dbReference type="GO" id="GO:0008115">
    <property type="term" value="F:sarcosine oxidase activity"/>
    <property type="evidence" value="ECO:0007669"/>
    <property type="project" value="TreeGrafter"/>
</dbReference>
<dbReference type="Gene3D" id="3.30.9.10">
    <property type="entry name" value="D-Amino Acid Oxidase, subunit A, domain 2"/>
    <property type="match status" value="1"/>
</dbReference>
<keyword evidence="2" id="KW-0285">Flavoprotein</keyword>
<organism evidence="6 7">
    <name type="scientific">Dietzia timorensis</name>
    <dbReference type="NCBI Taxonomy" id="499555"/>
    <lineage>
        <taxon>Bacteria</taxon>
        <taxon>Bacillati</taxon>
        <taxon>Actinomycetota</taxon>
        <taxon>Actinomycetes</taxon>
        <taxon>Mycobacteriales</taxon>
        <taxon>Dietziaceae</taxon>
        <taxon>Dietzia</taxon>
    </lineage>
</organism>
<dbReference type="PANTHER" id="PTHR10961:SF46">
    <property type="entry name" value="PEROXISOMAL SARCOSINE OXIDASE"/>
    <property type="match status" value="1"/>
</dbReference>
<dbReference type="PANTHER" id="PTHR10961">
    <property type="entry name" value="PEROXISOMAL SARCOSINE OXIDASE"/>
    <property type="match status" value="1"/>
</dbReference>
<protein>
    <submittedName>
        <fullName evidence="6">Peroxisomal sarcosine oxidase</fullName>
    </submittedName>
</protein>
<sequence length="376" mass="39249">MTGTDDDVAPTRSPEVAVIGGGIVGLSTAYALREQGVPVRLYEAGLPGTGQSAGESRIFRHAHDDPRLVAFARESRGIWDEWAEHFDVELVSSDGVVAIGDSALARLRVLDQVGGVEAHEIDASELAQRMPLLAGYSGPAVLDESGGAIRTRTAITALAGALADAVTTAEVISIDPRADGTVEVRSVSDRAVYSKVVVCAGRETARLAGSVGLSLPVRLAAHVRLTFDVKAAAPARVACLQDSSGVFGEVGVYATPLPGNSSYSVGLSETVGVRDDGTFIDPAAIRSLDERAREYVTRALPGLHPEPRDFLHCWVTDLPWSEDGVAVWEAGSVMFVAGHNLFKQAPALGRALARAATGGGLAADLTPAARLGEALR</sequence>
<dbReference type="InterPro" id="IPR045170">
    <property type="entry name" value="MTOX"/>
</dbReference>
<feature type="domain" description="FAD dependent oxidoreductase" evidence="5">
    <location>
        <begin position="16"/>
        <end position="354"/>
    </location>
</feature>
<accession>A0A173LP52</accession>
<evidence type="ECO:0000256" key="4">
    <source>
        <dbReference type="ARBA" id="ARBA00023002"/>
    </source>
</evidence>
<dbReference type="Pfam" id="PF01266">
    <property type="entry name" value="DAO"/>
    <property type="match status" value="1"/>
</dbReference>